<protein>
    <submittedName>
        <fullName evidence="2">GNAT family N-acetyltransferase</fullName>
    </submittedName>
</protein>
<dbReference type="InterPro" id="IPR053144">
    <property type="entry name" value="Acetyltransferase_Butenolide"/>
</dbReference>
<dbReference type="OrthoDB" id="4549080at2"/>
<dbReference type="AlphaFoldDB" id="A0A7J5BQW5"/>
<gene>
    <name evidence="2" type="ORF">F8O01_14355</name>
</gene>
<accession>A0A7J5BQW5</accession>
<dbReference type="InterPro" id="IPR000182">
    <property type="entry name" value="GNAT_dom"/>
</dbReference>
<dbReference type="Gene3D" id="3.40.630.30">
    <property type="match status" value="1"/>
</dbReference>
<dbReference type="GO" id="GO:0016747">
    <property type="term" value="F:acyltransferase activity, transferring groups other than amino-acyl groups"/>
    <property type="evidence" value="ECO:0007669"/>
    <property type="project" value="InterPro"/>
</dbReference>
<comment type="caution">
    <text evidence="2">The sequence shown here is derived from an EMBL/GenBank/DDBJ whole genome shotgun (WGS) entry which is preliminary data.</text>
</comment>
<keyword evidence="2" id="KW-0808">Transferase</keyword>
<proteinExistence type="predicted"/>
<dbReference type="CDD" id="cd04301">
    <property type="entry name" value="NAT_SF"/>
    <property type="match status" value="1"/>
</dbReference>
<dbReference type="PROSITE" id="PS51186">
    <property type="entry name" value="GNAT"/>
    <property type="match status" value="1"/>
</dbReference>
<evidence type="ECO:0000313" key="2">
    <source>
        <dbReference type="EMBL" id="KAB1654091.1"/>
    </source>
</evidence>
<sequence>MITPVYHSGVTPTQDELVGLYNSVGWSSYTRDPARLAAAVRASLAVVTARQDGTLIGLARLVGDGLTIAYLQDILIAPDYRRHGIGRELFQRAFAPFGDVRQKVLITDDEPSQRAFYESMGFAETSELDHPIRTFVQFGERGRFDSLCPVSDRRPVTR</sequence>
<dbReference type="PANTHER" id="PTHR43233">
    <property type="entry name" value="FAMILY N-ACETYLTRANSFERASE, PUTATIVE (AFU_ORTHOLOGUE AFUA_6G03350)-RELATED"/>
    <property type="match status" value="1"/>
</dbReference>
<reference evidence="2 3" key="1">
    <citation type="submission" date="2019-09" db="EMBL/GenBank/DDBJ databases">
        <title>Phylogeny of genus Pseudoclavibacter and closely related genus.</title>
        <authorList>
            <person name="Li Y."/>
        </authorList>
    </citation>
    <scope>NUCLEOTIDE SEQUENCE [LARGE SCALE GENOMIC DNA]</scope>
    <source>
        <strain evidence="2 3">DSM 23821</strain>
    </source>
</reference>
<keyword evidence="3" id="KW-1185">Reference proteome</keyword>
<dbReference type="PANTHER" id="PTHR43233:SF1">
    <property type="entry name" value="FAMILY N-ACETYLTRANSFERASE, PUTATIVE (AFU_ORTHOLOGUE AFUA_6G03350)-RELATED"/>
    <property type="match status" value="1"/>
</dbReference>
<organism evidence="2 3">
    <name type="scientific">Pseudoclavibacter chungangensis</name>
    <dbReference type="NCBI Taxonomy" id="587635"/>
    <lineage>
        <taxon>Bacteria</taxon>
        <taxon>Bacillati</taxon>
        <taxon>Actinomycetota</taxon>
        <taxon>Actinomycetes</taxon>
        <taxon>Micrococcales</taxon>
        <taxon>Microbacteriaceae</taxon>
        <taxon>Pseudoclavibacter</taxon>
    </lineage>
</organism>
<feature type="domain" description="N-acetyltransferase" evidence="1">
    <location>
        <begin position="1"/>
        <end position="143"/>
    </location>
</feature>
<dbReference type="InterPro" id="IPR016181">
    <property type="entry name" value="Acyl_CoA_acyltransferase"/>
</dbReference>
<evidence type="ECO:0000313" key="3">
    <source>
        <dbReference type="Proteomes" id="UP000467240"/>
    </source>
</evidence>
<dbReference type="EMBL" id="WBJZ01000020">
    <property type="protein sequence ID" value="KAB1654091.1"/>
    <property type="molecule type" value="Genomic_DNA"/>
</dbReference>
<evidence type="ECO:0000259" key="1">
    <source>
        <dbReference type="PROSITE" id="PS51186"/>
    </source>
</evidence>
<dbReference type="Proteomes" id="UP000467240">
    <property type="component" value="Unassembled WGS sequence"/>
</dbReference>
<dbReference type="SUPFAM" id="SSF55729">
    <property type="entry name" value="Acyl-CoA N-acyltransferases (Nat)"/>
    <property type="match status" value="1"/>
</dbReference>
<name>A0A7J5BQW5_9MICO</name>
<dbReference type="Pfam" id="PF13508">
    <property type="entry name" value="Acetyltransf_7"/>
    <property type="match status" value="1"/>
</dbReference>